<sequence length="82" mass="9465">MIETIESQQLQLLLAKLIHTLRDSNEAYHILSMTKEIPEHCPLDFFHAAGEMDMQRIFLVQHSRPIFNGGNRRGLLFGSKDD</sequence>
<evidence type="ECO:0000313" key="1">
    <source>
        <dbReference type="EMBL" id="MDY0393147.1"/>
    </source>
</evidence>
<protein>
    <submittedName>
        <fullName evidence="1">Uncharacterized protein</fullName>
    </submittedName>
</protein>
<dbReference type="Proteomes" id="UP001281447">
    <property type="component" value="Unassembled WGS sequence"/>
</dbReference>
<name>A0ABU5C1G7_9BACI</name>
<gene>
    <name evidence="1" type="ORF">RWE15_00260</name>
</gene>
<organism evidence="1 2">
    <name type="scientific">Tigheibacillus halophilus</name>
    <dbReference type="NCBI Taxonomy" id="361280"/>
    <lineage>
        <taxon>Bacteria</taxon>
        <taxon>Bacillati</taxon>
        <taxon>Bacillota</taxon>
        <taxon>Bacilli</taxon>
        <taxon>Bacillales</taxon>
        <taxon>Bacillaceae</taxon>
        <taxon>Tigheibacillus</taxon>
    </lineage>
</organism>
<reference evidence="1 2" key="1">
    <citation type="submission" date="2023-10" db="EMBL/GenBank/DDBJ databases">
        <title>Virgibacillus halophilus 5B73C genome.</title>
        <authorList>
            <person name="Miliotis G."/>
            <person name="Sengupta P."/>
            <person name="Hameed A."/>
            <person name="Chuvochina M."/>
            <person name="Mcdonagh F."/>
            <person name="Simpson A.C."/>
            <person name="Singh N.K."/>
            <person name="Rekha P.D."/>
            <person name="Raman K."/>
            <person name="Hugenholtz P."/>
            <person name="Venkateswaran K."/>
        </authorList>
    </citation>
    <scope>NUCLEOTIDE SEQUENCE [LARGE SCALE GENOMIC DNA]</scope>
    <source>
        <strain evidence="1 2">5B73C</strain>
    </source>
</reference>
<keyword evidence="2" id="KW-1185">Reference proteome</keyword>
<comment type="caution">
    <text evidence="1">The sequence shown here is derived from an EMBL/GenBank/DDBJ whole genome shotgun (WGS) entry which is preliminary data.</text>
</comment>
<proteinExistence type="predicted"/>
<accession>A0ABU5C1G7</accession>
<evidence type="ECO:0000313" key="2">
    <source>
        <dbReference type="Proteomes" id="UP001281447"/>
    </source>
</evidence>
<dbReference type="EMBL" id="JAWDIP010000003">
    <property type="protein sequence ID" value="MDY0393147.1"/>
    <property type="molecule type" value="Genomic_DNA"/>
</dbReference>